<evidence type="ECO:0000256" key="1">
    <source>
        <dbReference type="ARBA" id="ARBA00007458"/>
    </source>
</evidence>
<dbReference type="GeneID" id="1442999"/>
<comment type="similarity">
    <text evidence="1">Belongs to the UPF0252 family.</text>
</comment>
<dbReference type="InterPro" id="IPR038765">
    <property type="entry name" value="Papain-like_cys_pep_sf"/>
</dbReference>
<dbReference type="InterPro" id="IPR007562">
    <property type="entry name" value="Transglutaminase-like_domain"/>
</dbReference>
<protein>
    <recommendedName>
        <fullName evidence="2">Transglutaminase-like domain-containing protein</fullName>
    </recommendedName>
</protein>
<comment type="caution">
    <text evidence="3">The sequence shown here is derived from an EMBL/GenBank/DDBJ whole genome shotgun (WGS) entry which is preliminary data.</text>
</comment>
<sequence>MKKVSVIIFIVIMLGIGCLNLNESIKETCPRTSNITQAMSCYIPEDFEILKGVAEEIPGGTIEWKIWNILEWEEDHLSYDNNKGSDIILKPSEFIKVGEGVCTDYAVLTAGLLLASNISPVYLMIFHFMEDPTLHAAVAVNISGKLFILDQRLPPKNLDSYLIQFSKLEGKIILFAEMYKVEMKKGRVVVSGRKYLDLSNFGFYPGNISLDMLENLLLSEFQRRTNLFPRIDLKTVLPQGLKERKVWMIKFENFKLFYDDTFVEQYSNFIADEILKNEKIKSDISRYSAFWISIKLEGDDLIVRLFLGR</sequence>
<reference evidence="3" key="1">
    <citation type="journal article" date="2020" name="bioRxiv">
        <title>A rank-normalized archaeal taxonomy based on genome phylogeny resolves widespread incomplete and uneven classifications.</title>
        <authorList>
            <person name="Rinke C."/>
            <person name="Chuvochina M."/>
            <person name="Mussig A.J."/>
            <person name="Chaumeil P.-A."/>
            <person name="Waite D.W."/>
            <person name="Whitman W.B."/>
            <person name="Parks D.H."/>
            <person name="Hugenholtz P."/>
        </authorList>
    </citation>
    <scope>NUCLEOTIDE SEQUENCE</scope>
    <source>
        <strain evidence="3">UBA8834</strain>
    </source>
</reference>
<dbReference type="Pfam" id="PF04473">
    <property type="entry name" value="DUF553"/>
    <property type="match status" value="1"/>
</dbReference>
<dbReference type="OMA" id="PYNNTIQ"/>
<feature type="domain" description="Transglutaminase-like" evidence="2">
    <location>
        <begin position="50"/>
        <end position="179"/>
    </location>
</feature>
<dbReference type="PROSITE" id="PS51257">
    <property type="entry name" value="PROKAR_LIPOPROTEIN"/>
    <property type="match status" value="1"/>
</dbReference>
<dbReference type="Proteomes" id="UP000617544">
    <property type="component" value="Unassembled WGS sequence"/>
</dbReference>
<proteinExistence type="inferred from homology"/>
<evidence type="ECO:0000313" key="4">
    <source>
        <dbReference type="Proteomes" id="UP000617544"/>
    </source>
</evidence>
<dbReference type="RefSeq" id="WP_010884764.1">
    <property type="nucleotide sequence ID" value="NZ_DUJN01000003.1"/>
</dbReference>
<name>A0A832WMC6_PYRHR</name>
<gene>
    <name evidence="3" type="ORF">HA331_03490</name>
</gene>
<evidence type="ECO:0000313" key="3">
    <source>
        <dbReference type="EMBL" id="HII60816.1"/>
    </source>
</evidence>
<accession>A0A832WMC6</accession>
<evidence type="ECO:0000259" key="2">
    <source>
        <dbReference type="Pfam" id="PF04473"/>
    </source>
</evidence>
<dbReference type="Gene3D" id="3.10.620.30">
    <property type="match status" value="1"/>
</dbReference>
<dbReference type="AlphaFoldDB" id="A0A832WMC6"/>
<organism evidence="3 4">
    <name type="scientific">Pyrococcus horikoshii</name>
    <dbReference type="NCBI Taxonomy" id="53953"/>
    <lineage>
        <taxon>Archaea</taxon>
        <taxon>Methanobacteriati</taxon>
        <taxon>Methanobacteriota</taxon>
        <taxon>Thermococci</taxon>
        <taxon>Thermococcales</taxon>
        <taxon>Thermococcaceae</taxon>
        <taxon>Pyrococcus</taxon>
    </lineage>
</organism>
<dbReference type="EMBL" id="DUJN01000003">
    <property type="protein sequence ID" value="HII60816.1"/>
    <property type="molecule type" value="Genomic_DNA"/>
</dbReference>
<dbReference type="SMR" id="A0A832WMC6"/>
<dbReference type="SUPFAM" id="SSF54001">
    <property type="entry name" value="Cysteine proteinases"/>
    <property type="match status" value="1"/>
</dbReference>